<keyword evidence="1" id="KW-0812">Transmembrane</keyword>
<accession>A0A318S1N4</accession>
<protein>
    <submittedName>
        <fullName evidence="2">Uncharacterized protein</fullName>
    </submittedName>
</protein>
<sequence>MVAASTRPEIAARSFARSTVFTRAEFTVTAAIVTALETATVTTAVVAAPLKAATVATAITAPLVTATVVAALEATTVTTAVVAAPLVAAAVTTAVVATLEAAAITVRVTRREAFLARTEAAVVALFAALGTTAILRTHLLAKFAHFAAQATQFLRLLVQRLLHFREQCNEIVDVDEFLVFQLFDVRLGVFVYRALLQRINRRSQLLGHLVVRHIVPSFSLRANVQAV</sequence>
<reference evidence="2 3" key="1">
    <citation type="submission" date="2018-06" db="EMBL/GenBank/DDBJ databases">
        <title>Genomic Encyclopedia of Type Strains, Phase IV (KMG-IV): sequencing the most valuable type-strain genomes for metagenomic binning, comparative biology and taxonomic classification.</title>
        <authorList>
            <person name="Goeker M."/>
        </authorList>
    </citation>
    <scope>NUCLEOTIDE SEQUENCE [LARGE SCALE GENOMIC DNA]</scope>
    <source>
        <strain evidence="2 3">DSM 18048</strain>
    </source>
</reference>
<name>A0A318S1N4_9DEIO</name>
<dbReference type="AlphaFoldDB" id="A0A318S1N4"/>
<keyword evidence="1" id="KW-1133">Transmembrane helix</keyword>
<proteinExistence type="predicted"/>
<evidence type="ECO:0000256" key="1">
    <source>
        <dbReference type="SAM" id="Phobius"/>
    </source>
</evidence>
<organism evidence="2 3">
    <name type="scientific">Deinococcus yavapaiensis KR-236</name>
    <dbReference type="NCBI Taxonomy" id="694435"/>
    <lineage>
        <taxon>Bacteria</taxon>
        <taxon>Thermotogati</taxon>
        <taxon>Deinococcota</taxon>
        <taxon>Deinococci</taxon>
        <taxon>Deinococcales</taxon>
        <taxon>Deinococcaceae</taxon>
        <taxon>Deinococcus</taxon>
    </lineage>
</organism>
<feature type="transmembrane region" description="Helical" evidence="1">
    <location>
        <begin position="55"/>
        <end position="74"/>
    </location>
</feature>
<dbReference type="Proteomes" id="UP000248326">
    <property type="component" value="Unassembled WGS sequence"/>
</dbReference>
<keyword evidence="1" id="KW-0472">Membrane</keyword>
<feature type="transmembrane region" description="Helical" evidence="1">
    <location>
        <begin position="26"/>
        <end position="48"/>
    </location>
</feature>
<dbReference type="EMBL" id="QJSX01000029">
    <property type="protein sequence ID" value="PYE48383.1"/>
    <property type="molecule type" value="Genomic_DNA"/>
</dbReference>
<evidence type="ECO:0000313" key="3">
    <source>
        <dbReference type="Proteomes" id="UP000248326"/>
    </source>
</evidence>
<keyword evidence="3" id="KW-1185">Reference proteome</keyword>
<comment type="caution">
    <text evidence="2">The sequence shown here is derived from an EMBL/GenBank/DDBJ whole genome shotgun (WGS) entry which is preliminary data.</text>
</comment>
<gene>
    <name evidence="2" type="ORF">DES52_1292</name>
</gene>
<feature type="transmembrane region" description="Helical" evidence="1">
    <location>
        <begin position="80"/>
        <end position="102"/>
    </location>
</feature>
<evidence type="ECO:0000313" key="2">
    <source>
        <dbReference type="EMBL" id="PYE48383.1"/>
    </source>
</evidence>
<feature type="transmembrane region" description="Helical" evidence="1">
    <location>
        <begin position="114"/>
        <end position="135"/>
    </location>
</feature>